<dbReference type="GO" id="GO:0006015">
    <property type="term" value="P:5-phosphoribose 1-diphosphate biosynthetic process"/>
    <property type="evidence" value="ECO:0007669"/>
    <property type="project" value="UniProtKB-UniRule"/>
</dbReference>
<dbReference type="Gene3D" id="3.40.50.300">
    <property type="entry name" value="P-loop containing nucleotide triphosphate hydrolases"/>
    <property type="match status" value="1"/>
</dbReference>
<evidence type="ECO:0000256" key="1">
    <source>
        <dbReference type="ARBA" id="ARBA00000373"/>
    </source>
</evidence>
<dbReference type="SUPFAM" id="SSF52540">
    <property type="entry name" value="P-loop containing nucleoside triphosphate hydrolases"/>
    <property type="match status" value="1"/>
</dbReference>
<keyword evidence="4 6" id="KW-0547">Nucleotide-binding</keyword>
<dbReference type="OrthoDB" id="341217at2"/>
<dbReference type="InterPro" id="IPR008145">
    <property type="entry name" value="GK/Ca_channel_bsu"/>
</dbReference>
<feature type="domain" description="Guanylate kinase/L-type calcium channel beta subunit" evidence="7">
    <location>
        <begin position="2"/>
        <end position="181"/>
    </location>
</feature>
<dbReference type="UniPathway" id="UPA00087">
    <property type="reaction ID" value="UER00175"/>
</dbReference>
<comment type="pathway">
    <text evidence="2 6">Metabolic intermediate biosynthesis; 5-phospho-alpha-D-ribose 1-diphosphate biosynthesis; 5-phospho-alpha-D-ribose 1-diphosphate from D-ribose 5-phosphate (route II): step 3/3.</text>
</comment>
<keyword evidence="8" id="KW-0418">Kinase</keyword>
<name>A0A328ZJG5_9BURK</name>
<evidence type="ECO:0000256" key="6">
    <source>
        <dbReference type="HAMAP-Rule" id="MF_00836"/>
    </source>
</evidence>
<dbReference type="SMART" id="SM00072">
    <property type="entry name" value="GuKc"/>
    <property type="match status" value="1"/>
</dbReference>
<evidence type="ECO:0000256" key="3">
    <source>
        <dbReference type="ARBA" id="ARBA00022679"/>
    </source>
</evidence>
<dbReference type="HAMAP" id="MF_00836">
    <property type="entry name" value="PhnN"/>
    <property type="match status" value="1"/>
</dbReference>
<comment type="catalytic activity">
    <reaction evidence="1 6">
        <text>alpha-D-ribose 1,5-bisphosphate + ATP = 5-phospho-alpha-D-ribose 1-diphosphate + ADP</text>
        <dbReference type="Rhea" id="RHEA:20109"/>
        <dbReference type="ChEBI" id="CHEBI:30616"/>
        <dbReference type="ChEBI" id="CHEBI:58017"/>
        <dbReference type="ChEBI" id="CHEBI:68688"/>
        <dbReference type="ChEBI" id="CHEBI:456216"/>
        <dbReference type="EC" id="2.7.4.23"/>
    </reaction>
</comment>
<evidence type="ECO:0000256" key="4">
    <source>
        <dbReference type="ARBA" id="ARBA00022741"/>
    </source>
</evidence>
<comment type="caution">
    <text evidence="8">The sequence shown here is derived from an EMBL/GenBank/DDBJ whole genome shotgun (WGS) entry which is preliminary data.</text>
</comment>
<reference evidence="8 9" key="1">
    <citation type="submission" date="2018-06" db="EMBL/GenBank/DDBJ databases">
        <title>Genomic Encyclopedia of Archaeal and Bacterial Type Strains, Phase II (KMG-II): from individual species to whole genera.</title>
        <authorList>
            <person name="Goeker M."/>
        </authorList>
    </citation>
    <scope>NUCLEOTIDE SEQUENCE [LARGE SCALE GENOMIC DNA]</scope>
    <source>
        <strain evidence="8 9">CFPB 3232</strain>
    </source>
</reference>
<dbReference type="InterPro" id="IPR012699">
    <property type="entry name" value="PhnN"/>
</dbReference>
<feature type="binding site" evidence="6">
    <location>
        <begin position="10"/>
        <end position="17"/>
    </location>
    <ligand>
        <name>ATP</name>
        <dbReference type="ChEBI" id="CHEBI:30616"/>
    </ligand>
</feature>
<dbReference type="InterPro" id="IPR027417">
    <property type="entry name" value="P-loop_NTPase"/>
</dbReference>
<gene>
    <name evidence="6" type="primary">phnN</name>
    <name evidence="8" type="ORF">AX018_1005116</name>
</gene>
<organism evidence="8 9">
    <name type="scientific">Paracidovorax anthurii</name>
    <dbReference type="NCBI Taxonomy" id="78229"/>
    <lineage>
        <taxon>Bacteria</taxon>
        <taxon>Pseudomonadati</taxon>
        <taxon>Pseudomonadota</taxon>
        <taxon>Betaproteobacteria</taxon>
        <taxon>Burkholderiales</taxon>
        <taxon>Comamonadaceae</taxon>
        <taxon>Paracidovorax</taxon>
    </lineage>
</organism>
<protein>
    <recommendedName>
        <fullName evidence="6">Ribose 1,5-bisphosphate phosphokinase PhnN</fullName>
        <ecNumber evidence="6">2.7.4.23</ecNumber>
    </recommendedName>
    <alternativeName>
        <fullName evidence="6">Ribose 1,5-bisphosphokinase</fullName>
    </alternativeName>
</protein>
<dbReference type="GO" id="GO:0033863">
    <property type="term" value="F:ribose 1,5-bisphosphate phosphokinase activity"/>
    <property type="evidence" value="ECO:0007669"/>
    <property type="project" value="UniProtKB-UniRule"/>
</dbReference>
<dbReference type="EMBL" id="QLTA01000005">
    <property type="protein sequence ID" value="RAR85485.1"/>
    <property type="molecule type" value="Genomic_DNA"/>
</dbReference>
<evidence type="ECO:0000259" key="7">
    <source>
        <dbReference type="SMART" id="SM00072"/>
    </source>
</evidence>
<dbReference type="GO" id="GO:0019634">
    <property type="term" value="P:organic phosphonate metabolic process"/>
    <property type="evidence" value="ECO:0007669"/>
    <property type="project" value="UniProtKB-UniRule"/>
</dbReference>
<keyword evidence="3 6" id="KW-0808">Transferase</keyword>
<evidence type="ECO:0000256" key="2">
    <source>
        <dbReference type="ARBA" id="ARBA00005069"/>
    </source>
</evidence>
<evidence type="ECO:0000313" key="9">
    <source>
        <dbReference type="Proteomes" id="UP000248856"/>
    </source>
</evidence>
<evidence type="ECO:0000256" key="5">
    <source>
        <dbReference type="ARBA" id="ARBA00022840"/>
    </source>
</evidence>
<dbReference type="GO" id="GO:0005524">
    <property type="term" value="F:ATP binding"/>
    <property type="evidence" value="ECO:0007669"/>
    <property type="project" value="UniProtKB-KW"/>
</dbReference>
<evidence type="ECO:0000313" key="8">
    <source>
        <dbReference type="EMBL" id="RAR85485.1"/>
    </source>
</evidence>
<keyword evidence="5 6" id="KW-0067">ATP-binding</keyword>
<comment type="similarity">
    <text evidence="6">Belongs to the ribose 1,5-bisphosphokinase family.</text>
</comment>
<dbReference type="EC" id="2.7.4.23" evidence="6"/>
<keyword evidence="9" id="KW-1185">Reference proteome</keyword>
<dbReference type="AlphaFoldDB" id="A0A328ZJG5"/>
<comment type="function">
    <text evidence="6">Catalyzes the phosphorylation of ribose 1,5-bisphosphate to 5-phospho-D-ribosyl alpha-1-diphosphate (PRPP).</text>
</comment>
<dbReference type="Pfam" id="PF13238">
    <property type="entry name" value="AAA_18"/>
    <property type="match status" value="1"/>
</dbReference>
<dbReference type="Proteomes" id="UP000248856">
    <property type="component" value="Unassembled WGS sequence"/>
</dbReference>
<proteinExistence type="inferred from homology"/>
<dbReference type="RefSeq" id="WP_111876110.1">
    <property type="nucleotide sequence ID" value="NZ_CBCSGC010000158.1"/>
</dbReference>
<sequence>MNPRLLYVMGPSGAGKDSVLGWLRARLGEQATVHWARRTITRRADAGGESHEALEAAAFAADAARGAFALSWRAHGLWYGIRVAELAPLERGAWVFVNGSRAHFGEAAARFPGLTGVLVTARPEVLRQRLAARGRESAEQILGRMARPAAPDRPGTTITIANDGALADAGGRLLEALRALPGWQA</sequence>
<accession>A0A328ZJG5</accession>
<dbReference type="NCBIfam" id="TIGR02322">
    <property type="entry name" value="phosphon_PhnN"/>
    <property type="match status" value="1"/>
</dbReference>